<keyword evidence="5 8" id="KW-0804">Transcription</keyword>
<keyword evidence="4" id="KW-0805">Transcription regulation</keyword>
<dbReference type="EMBL" id="FN869859">
    <property type="protein sequence ID" value="CCC81245.1"/>
    <property type="molecule type" value="Genomic_DNA"/>
</dbReference>
<feature type="binding site" evidence="6">
    <location>
        <position position="70"/>
    </location>
    <ligand>
        <name>Zn(2+)</name>
        <dbReference type="ChEBI" id="CHEBI:29105"/>
        <label>2</label>
    </ligand>
</feature>
<dbReference type="RefSeq" id="WP_014126502.1">
    <property type="nucleotide sequence ID" value="NC_016070.1"/>
</dbReference>
<keyword evidence="2 7" id="KW-0863">Zinc-finger</keyword>
<gene>
    <name evidence="10" type="primary">tfs/rpoM</name>
    <name evidence="10" type="ordered locus">TTX_0581</name>
</gene>
<evidence type="ECO:0000256" key="3">
    <source>
        <dbReference type="ARBA" id="ARBA00022833"/>
    </source>
</evidence>
<comment type="similarity">
    <text evidence="5 8">Belongs to the archaeal rpoM/eukaryotic RPA12/RPB9/RPC11 RNA polymerase family.</text>
</comment>
<dbReference type="GO" id="GO:0006355">
    <property type="term" value="P:regulation of DNA-templated transcription"/>
    <property type="evidence" value="ECO:0007669"/>
    <property type="project" value="InterPro"/>
</dbReference>
<dbReference type="InterPro" id="IPR006288">
    <property type="entry name" value="TFS"/>
</dbReference>
<evidence type="ECO:0000256" key="4">
    <source>
        <dbReference type="ARBA" id="ARBA00023015"/>
    </source>
</evidence>
<dbReference type="PaxDb" id="768679-TTX_0581"/>
<dbReference type="Gene3D" id="2.20.25.10">
    <property type="match status" value="1"/>
</dbReference>
<evidence type="ECO:0000313" key="10">
    <source>
        <dbReference type="EMBL" id="CCC81245.1"/>
    </source>
</evidence>
<dbReference type="CDD" id="cd10511">
    <property type="entry name" value="Zn-ribbon_TFS"/>
    <property type="match status" value="1"/>
</dbReference>
<keyword evidence="10" id="KW-0648">Protein biosynthesis</keyword>
<dbReference type="PROSITE" id="PS00466">
    <property type="entry name" value="ZF_TFIIS_1"/>
    <property type="match status" value="1"/>
</dbReference>
<evidence type="ECO:0000313" key="11">
    <source>
        <dbReference type="Proteomes" id="UP000002654"/>
    </source>
</evidence>
<dbReference type="NCBIfam" id="TIGR01384">
    <property type="entry name" value="TFS_arch"/>
    <property type="match status" value="1"/>
</dbReference>
<proteinExistence type="inferred from homology"/>
<dbReference type="GO" id="GO:0003676">
    <property type="term" value="F:nucleic acid binding"/>
    <property type="evidence" value="ECO:0007669"/>
    <property type="project" value="InterPro"/>
</dbReference>
<dbReference type="SUPFAM" id="SSF57783">
    <property type="entry name" value="Zinc beta-ribbon"/>
    <property type="match status" value="1"/>
</dbReference>
<keyword evidence="1 6" id="KW-0479">Metal-binding</keyword>
<dbReference type="PANTHER" id="PTHR11239">
    <property type="entry name" value="DNA-DIRECTED RNA POLYMERASE"/>
    <property type="match status" value="1"/>
</dbReference>
<evidence type="ECO:0000256" key="2">
    <source>
        <dbReference type="ARBA" id="ARBA00022771"/>
    </source>
</evidence>
<keyword evidence="3 6" id="KW-0862">Zinc</keyword>
<protein>
    <submittedName>
        <fullName evidence="10">Archaeal transcription elongation factor TFS/RNA polymerase subunit M</fullName>
    </submittedName>
</protein>
<keyword evidence="10" id="KW-0251">Elongation factor</keyword>
<dbReference type="InterPro" id="IPR001222">
    <property type="entry name" value="Znf_TFIIS"/>
</dbReference>
<feature type="binding site" evidence="6">
    <location>
        <position position="4"/>
    </location>
    <ligand>
        <name>Zn(2+)</name>
        <dbReference type="ChEBI" id="CHEBI:29105"/>
        <label>1</label>
    </ligand>
</feature>
<feature type="binding site" evidence="6">
    <location>
        <position position="101"/>
    </location>
    <ligand>
        <name>Zn(2+)</name>
        <dbReference type="ChEBI" id="CHEBI:29105"/>
        <label>2</label>
    </ligand>
</feature>
<dbReference type="PANTHER" id="PTHR11239:SF12">
    <property type="entry name" value="DNA-DIRECTED RNA POLYMERASE III SUBUNIT RPC10"/>
    <property type="match status" value="1"/>
</dbReference>
<dbReference type="eggNOG" id="arCOG00579">
    <property type="taxonomic scope" value="Archaea"/>
</dbReference>
<feature type="binding site" evidence="6">
    <location>
        <position position="27"/>
    </location>
    <ligand>
        <name>Zn(2+)</name>
        <dbReference type="ChEBI" id="CHEBI:29105"/>
        <label>1</label>
    </ligand>
</feature>
<keyword evidence="11" id="KW-1185">Reference proteome</keyword>
<evidence type="ECO:0000256" key="7">
    <source>
        <dbReference type="PROSITE-ProRule" id="PRU00472"/>
    </source>
</evidence>
<dbReference type="HOGENOM" id="CLU_093932_3_2_2"/>
<evidence type="ECO:0000256" key="6">
    <source>
        <dbReference type="PIRSR" id="PIRSR005586-1"/>
    </source>
</evidence>
<evidence type="ECO:0000256" key="5">
    <source>
        <dbReference type="PIRNR" id="PIRNR005586"/>
    </source>
</evidence>
<dbReference type="SMART" id="SM00440">
    <property type="entry name" value="ZnF_C2C2"/>
    <property type="match status" value="1"/>
</dbReference>
<feature type="binding site" evidence="6">
    <location>
        <position position="73"/>
    </location>
    <ligand>
        <name>Zn(2+)</name>
        <dbReference type="ChEBI" id="CHEBI:29105"/>
        <label>2</label>
    </ligand>
</feature>
<sequence>MRFCPKDGSLLMPVRRGETTVLRCPKCGYEEPLNETTKNAYRSRSSIERREALLVADKAFETLPKTKVVCPKCGNEEAYVWMQQTRAADEPPTRFYRCTKCGYTWREYA</sequence>
<dbReference type="AlphaFoldDB" id="G4RNV1"/>
<feature type="domain" description="TFIIS-type" evidence="9">
    <location>
        <begin position="66"/>
        <end position="106"/>
    </location>
</feature>
<feature type="binding site" evidence="6">
    <location>
        <position position="98"/>
    </location>
    <ligand>
        <name>Zn(2+)</name>
        <dbReference type="ChEBI" id="CHEBI:29105"/>
        <label>2</label>
    </ligand>
</feature>
<accession>G4RNV1</accession>
<name>G4RNV1_THETK</name>
<dbReference type="GO" id="GO:0006351">
    <property type="term" value="P:DNA-templated transcription"/>
    <property type="evidence" value="ECO:0007669"/>
    <property type="project" value="InterPro"/>
</dbReference>
<dbReference type="PROSITE" id="PS51133">
    <property type="entry name" value="ZF_TFIIS_2"/>
    <property type="match status" value="1"/>
</dbReference>
<dbReference type="Pfam" id="PF01096">
    <property type="entry name" value="Zn_ribbon_TFIIS"/>
    <property type="match status" value="1"/>
</dbReference>
<dbReference type="Proteomes" id="UP000002654">
    <property type="component" value="Chromosome"/>
</dbReference>
<dbReference type="PATRIC" id="fig|768679.9.peg.595"/>
<feature type="binding site" evidence="6">
    <location>
        <position position="24"/>
    </location>
    <ligand>
        <name>Zn(2+)</name>
        <dbReference type="ChEBI" id="CHEBI:29105"/>
        <label>1</label>
    </ligand>
</feature>
<evidence type="ECO:0000256" key="1">
    <source>
        <dbReference type="ARBA" id="ARBA00022723"/>
    </source>
</evidence>
<organism evidence="10 11">
    <name type="scientific">Thermoproteus tenax (strain ATCC 35583 / DSM 2078 / JCM 9277 / NBRC 100435 / Kra 1)</name>
    <dbReference type="NCBI Taxonomy" id="768679"/>
    <lineage>
        <taxon>Archaea</taxon>
        <taxon>Thermoproteota</taxon>
        <taxon>Thermoprotei</taxon>
        <taxon>Thermoproteales</taxon>
        <taxon>Thermoproteaceae</taxon>
        <taxon>Thermoproteus</taxon>
    </lineage>
</organism>
<dbReference type="STRING" id="768679.TTX_0581"/>
<reference evidence="10 11" key="1">
    <citation type="journal article" date="2011" name="PLoS ONE">
        <title>The complete genome sequence of Thermoproteus tenax: a physiologically versatile member of the Crenarchaeota.</title>
        <authorList>
            <person name="Siebers B."/>
            <person name="Zaparty M."/>
            <person name="Raddatz G."/>
            <person name="Tjaden B."/>
            <person name="Albers S.V."/>
            <person name="Bell S.D."/>
            <person name="Blombach F."/>
            <person name="Kletzin A."/>
            <person name="Kyrpides N."/>
            <person name="Lanz C."/>
            <person name="Plagens A."/>
            <person name="Rampp M."/>
            <person name="Rosinus A."/>
            <person name="von Jan M."/>
            <person name="Makarova K.S."/>
            <person name="Klenk H.P."/>
            <person name="Schuster S.C."/>
            <person name="Hensel R."/>
        </authorList>
    </citation>
    <scope>NUCLEOTIDE SEQUENCE [LARGE SCALE GENOMIC DNA]</scope>
    <source>
        <strain evidence="11">ATCC 35583 / DSM 2078 / JCM 9277 / NBRC 100435 / Kra 1</strain>
    </source>
</reference>
<dbReference type="InterPro" id="IPR001529">
    <property type="entry name" value="Zn_ribbon_RPB9"/>
</dbReference>
<dbReference type="GO" id="GO:0003899">
    <property type="term" value="F:DNA-directed RNA polymerase activity"/>
    <property type="evidence" value="ECO:0007669"/>
    <property type="project" value="InterPro"/>
</dbReference>
<dbReference type="PIRSF" id="PIRSF005586">
    <property type="entry name" value="RNApol_RpoM"/>
    <property type="match status" value="1"/>
</dbReference>
<dbReference type="GO" id="GO:0003746">
    <property type="term" value="F:translation elongation factor activity"/>
    <property type="evidence" value="ECO:0007669"/>
    <property type="project" value="UniProtKB-KW"/>
</dbReference>
<evidence type="ECO:0000256" key="8">
    <source>
        <dbReference type="RuleBase" id="RU003474"/>
    </source>
</evidence>
<dbReference type="InterPro" id="IPR012164">
    <property type="entry name" value="Rpa12/Rpb9/Rpc10/TFS"/>
</dbReference>
<dbReference type="Pfam" id="PF02150">
    <property type="entry name" value="Zn_ribbon_RPB9"/>
    <property type="match status" value="1"/>
</dbReference>
<dbReference type="KEGG" id="ttn:TTX_0581"/>
<evidence type="ECO:0000259" key="9">
    <source>
        <dbReference type="PROSITE" id="PS51133"/>
    </source>
</evidence>
<dbReference type="GeneID" id="11263581"/>
<dbReference type="GO" id="GO:0008270">
    <property type="term" value="F:zinc ion binding"/>
    <property type="evidence" value="ECO:0007669"/>
    <property type="project" value="UniProtKB-KW"/>
</dbReference>
<dbReference type="OrthoDB" id="72957at2157"/>
<dbReference type="SMART" id="SM00661">
    <property type="entry name" value="RPOL9"/>
    <property type="match status" value="1"/>
</dbReference>